<evidence type="ECO:0000256" key="2">
    <source>
        <dbReference type="ARBA" id="ARBA00023125"/>
    </source>
</evidence>
<evidence type="ECO:0000256" key="1">
    <source>
        <dbReference type="ARBA" id="ARBA00023015"/>
    </source>
</evidence>
<dbReference type="SUPFAM" id="SSF48498">
    <property type="entry name" value="Tetracyclin repressor-like, C-terminal domain"/>
    <property type="match status" value="1"/>
</dbReference>
<dbReference type="PROSITE" id="PS01081">
    <property type="entry name" value="HTH_TETR_1"/>
    <property type="match status" value="1"/>
</dbReference>
<dbReference type="Pfam" id="PF21935">
    <property type="entry name" value="TetR_C_45"/>
    <property type="match status" value="1"/>
</dbReference>
<dbReference type="SUPFAM" id="SSF46689">
    <property type="entry name" value="Homeodomain-like"/>
    <property type="match status" value="1"/>
</dbReference>
<keyword evidence="7" id="KW-1185">Reference proteome</keyword>
<feature type="domain" description="HTH tetR-type" evidence="5">
    <location>
        <begin position="8"/>
        <end position="68"/>
    </location>
</feature>
<comment type="caution">
    <text evidence="6">The sequence shown here is derived from an EMBL/GenBank/DDBJ whole genome shotgun (WGS) entry which is preliminary data.</text>
</comment>
<dbReference type="InterPro" id="IPR054126">
    <property type="entry name" value="CprB_TetR_C"/>
</dbReference>
<evidence type="ECO:0000256" key="4">
    <source>
        <dbReference type="PROSITE-ProRule" id="PRU00335"/>
    </source>
</evidence>
<dbReference type="InterPro" id="IPR001647">
    <property type="entry name" value="HTH_TetR"/>
</dbReference>
<protein>
    <submittedName>
        <fullName evidence="6">ScbR family autoregulator-binding transcription factor</fullName>
    </submittedName>
</protein>
<evidence type="ECO:0000313" key="7">
    <source>
        <dbReference type="Proteomes" id="UP001553843"/>
    </source>
</evidence>
<dbReference type="InterPro" id="IPR036271">
    <property type="entry name" value="Tet_transcr_reg_TetR-rel_C_sf"/>
</dbReference>
<gene>
    <name evidence="6" type="ORF">AB0887_02695</name>
</gene>
<keyword evidence="1" id="KW-0805">Transcription regulation</keyword>
<dbReference type="RefSeq" id="WP_359776602.1">
    <property type="nucleotide sequence ID" value="NZ_JBEYRR010000003.1"/>
</dbReference>
<evidence type="ECO:0000259" key="5">
    <source>
        <dbReference type="PROSITE" id="PS50977"/>
    </source>
</evidence>
<evidence type="ECO:0000256" key="3">
    <source>
        <dbReference type="ARBA" id="ARBA00023163"/>
    </source>
</evidence>
<dbReference type="InterPro" id="IPR047923">
    <property type="entry name" value="ArpA-like"/>
</dbReference>
<dbReference type="PROSITE" id="PS50977">
    <property type="entry name" value="HTH_TETR_2"/>
    <property type="match status" value="1"/>
</dbReference>
<proteinExistence type="predicted"/>
<reference evidence="6 7" key="1">
    <citation type="submission" date="2024-06" db="EMBL/GenBank/DDBJ databases">
        <title>The Natural Products Discovery Center: Release of the First 8490 Sequenced Strains for Exploring Actinobacteria Biosynthetic Diversity.</title>
        <authorList>
            <person name="Kalkreuter E."/>
            <person name="Kautsar S.A."/>
            <person name="Yang D."/>
            <person name="Bader C.D."/>
            <person name="Teijaro C.N."/>
            <person name="Fluegel L."/>
            <person name="Davis C.M."/>
            <person name="Simpson J.R."/>
            <person name="Lauterbach L."/>
            <person name="Steele A.D."/>
            <person name="Gui C."/>
            <person name="Meng S."/>
            <person name="Li G."/>
            <person name="Viehrig K."/>
            <person name="Ye F."/>
            <person name="Su P."/>
            <person name="Kiefer A.F."/>
            <person name="Nichols A."/>
            <person name="Cepeda A.J."/>
            <person name="Yan W."/>
            <person name="Fan B."/>
            <person name="Jiang Y."/>
            <person name="Adhikari A."/>
            <person name="Zheng C.-J."/>
            <person name="Schuster L."/>
            <person name="Cowan T.M."/>
            <person name="Smanski M.J."/>
            <person name="Chevrette M.G."/>
            <person name="De Carvalho L.P.S."/>
            <person name="Shen B."/>
        </authorList>
    </citation>
    <scope>NUCLEOTIDE SEQUENCE [LARGE SCALE GENOMIC DNA]</scope>
    <source>
        <strain evidence="6 7">NPDC047833</strain>
    </source>
</reference>
<dbReference type="InterPro" id="IPR009057">
    <property type="entry name" value="Homeodomain-like_sf"/>
</dbReference>
<dbReference type="PANTHER" id="PTHR47506:SF1">
    <property type="entry name" value="HTH-TYPE TRANSCRIPTIONAL REGULATOR YJDC"/>
    <property type="match status" value="1"/>
</dbReference>
<evidence type="ECO:0000313" key="6">
    <source>
        <dbReference type="EMBL" id="MEW2360871.1"/>
    </source>
</evidence>
<keyword evidence="2 4" id="KW-0238">DNA-binding</keyword>
<dbReference type="NCBIfam" id="NF041196">
    <property type="entry name" value="ScbR_bind_reg"/>
    <property type="match status" value="1"/>
</dbReference>
<sequence length="214" mass="23883">MARQVRAEQTRRALIQAAAELFDRYGYGSTSLSDILARAGSSKGAMYFHFGSKEELAHAVVEEQHRIWTEQAKDLSREEESGLELILQLSRDLAQVLQTNVIVRAGIRLTFENATFHAPKPRIYQDWNTIIAALLERAQQQRELRADVQPQALARVIVSSYTGAQVVAQTLGTDLTQVLGEMWEALLAGAVHPRKLAHFRSYTRALHNMSGASA</sequence>
<keyword evidence="3" id="KW-0804">Transcription</keyword>
<dbReference type="Pfam" id="PF00440">
    <property type="entry name" value="TetR_N"/>
    <property type="match status" value="1"/>
</dbReference>
<dbReference type="Gene3D" id="1.10.357.10">
    <property type="entry name" value="Tetracycline Repressor, domain 2"/>
    <property type="match status" value="1"/>
</dbReference>
<dbReference type="EMBL" id="JBEYRS010000001">
    <property type="protein sequence ID" value="MEW2360871.1"/>
    <property type="molecule type" value="Genomic_DNA"/>
</dbReference>
<name>A0ABV3LN22_9ACTN</name>
<organism evidence="6 7">
    <name type="scientific">Streptomyces huasconensis</name>
    <dbReference type="NCBI Taxonomy" id="1854574"/>
    <lineage>
        <taxon>Bacteria</taxon>
        <taxon>Bacillati</taxon>
        <taxon>Actinomycetota</taxon>
        <taxon>Actinomycetes</taxon>
        <taxon>Kitasatosporales</taxon>
        <taxon>Streptomycetaceae</taxon>
        <taxon>Streptomyces</taxon>
    </lineage>
</organism>
<dbReference type="PRINTS" id="PR00455">
    <property type="entry name" value="HTHTETR"/>
</dbReference>
<accession>A0ABV3LN22</accession>
<feature type="DNA-binding region" description="H-T-H motif" evidence="4">
    <location>
        <begin position="31"/>
        <end position="50"/>
    </location>
</feature>
<dbReference type="Proteomes" id="UP001553843">
    <property type="component" value="Unassembled WGS sequence"/>
</dbReference>
<dbReference type="InterPro" id="IPR023772">
    <property type="entry name" value="DNA-bd_HTH_TetR-type_CS"/>
</dbReference>
<dbReference type="PANTHER" id="PTHR47506">
    <property type="entry name" value="TRANSCRIPTIONAL REGULATORY PROTEIN"/>
    <property type="match status" value="1"/>
</dbReference>